<dbReference type="STRING" id="742152.A0A2H3J7S4"/>
<dbReference type="InterPro" id="IPR037056">
    <property type="entry name" value="RNase_H1_N_sf"/>
</dbReference>
<dbReference type="FunFam" id="3.40.970.10:FF:000001">
    <property type="entry name" value="Ribonuclease H1"/>
    <property type="match status" value="1"/>
</dbReference>
<evidence type="ECO:0000256" key="9">
    <source>
        <dbReference type="ARBA" id="ARBA00022842"/>
    </source>
</evidence>
<comment type="cofactor">
    <cofactor evidence="2">
        <name>Mg(2+)</name>
        <dbReference type="ChEBI" id="CHEBI:18420"/>
    </cofactor>
</comment>
<keyword evidence="5" id="KW-0540">Nuclease</keyword>
<organism evidence="12 13">
    <name type="scientific">Wolfiporia cocos (strain MD-104)</name>
    <name type="common">Brown rot fungus</name>
    <dbReference type="NCBI Taxonomy" id="742152"/>
    <lineage>
        <taxon>Eukaryota</taxon>
        <taxon>Fungi</taxon>
        <taxon>Dikarya</taxon>
        <taxon>Basidiomycota</taxon>
        <taxon>Agaricomycotina</taxon>
        <taxon>Agaricomycetes</taxon>
        <taxon>Polyporales</taxon>
        <taxon>Phaeolaceae</taxon>
        <taxon>Wolfiporia</taxon>
    </lineage>
</organism>
<dbReference type="EMBL" id="KB467942">
    <property type="protein sequence ID" value="PCH37675.1"/>
    <property type="molecule type" value="Genomic_DNA"/>
</dbReference>
<sequence>MPKASKVSFYAVAKGRAPGVYPTWEECVLHTSGFPGARYKKFHNARDAEAYVASFAPQGSSSVPPAPVSVPAPVVAATSRRSPPSPKRQHARASGSRTRGLAADRIKDESGWTVVFSDGACKGNGRAGSVAGIGVWWGHDDPRNLAERCPGDQTNNRAELIAISRALETAPRDGPLLIKTDSQYSIRCFKEWISKWIRSNWKSSKGEPVKNKALIQYVSALLDQRARAGQKVQLQYVKGHSGDVGNDGADWLANVGSTQPPVPERDWNALRMQVEDERQVAMSAGAGKRWIAPTVVQPETGTEAEIPASTAADVGAGQVEAMDEEELAAYASALLDPDDIELDLMDD</sequence>
<dbReference type="Pfam" id="PF01693">
    <property type="entry name" value="Cauli_VI"/>
    <property type="match status" value="1"/>
</dbReference>
<name>A0A2H3J7S4_WOLCO</name>
<dbReference type="SUPFAM" id="SSF53098">
    <property type="entry name" value="Ribonuclease H-like"/>
    <property type="match status" value="1"/>
</dbReference>
<dbReference type="GO" id="GO:0046872">
    <property type="term" value="F:metal ion binding"/>
    <property type="evidence" value="ECO:0007669"/>
    <property type="project" value="UniProtKB-KW"/>
</dbReference>
<proteinExistence type="inferred from homology"/>
<accession>A0A2H3J7S4</accession>
<protein>
    <recommendedName>
        <fullName evidence="4">ribonuclease H</fullName>
        <ecNumber evidence="4">3.1.26.4</ecNumber>
    </recommendedName>
</protein>
<evidence type="ECO:0000256" key="5">
    <source>
        <dbReference type="ARBA" id="ARBA00022722"/>
    </source>
</evidence>
<dbReference type="OrthoDB" id="245563at2759"/>
<evidence type="ECO:0000256" key="4">
    <source>
        <dbReference type="ARBA" id="ARBA00012180"/>
    </source>
</evidence>
<dbReference type="GO" id="GO:0043137">
    <property type="term" value="P:DNA replication, removal of RNA primer"/>
    <property type="evidence" value="ECO:0007669"/>
    <property type="project" value="TreeGrafter"/>
</dbReference>
<evidence type="ECO:0000256" key="2">
    <source>
        <dbReference type="ARBA" id="ARBA00001946"/>
    </source>
</evidence>
<evidence type="ECO:0000256" key="7">
    <source>
        <dbReference type="ARBA" id="ARBA00022759"/>
    </source>
</evidence>
<dbReference type="AlphaFoldDB" id="A0A2H3J7S4"/>
<evidence type="ECO:0000313" key="13">
    <source>
        <dbReference type="Proteomes" id="UP000218811"/>
    </source>
</evidence>
<dbReference type="InterPro" id="IPR002156">
    <property type="entry name" value="RNaseH_domain"/>
</dbReference>
<dbReference type="EC" id="3.1.26.4" evidence="4"/>
<comment type="similarity">
    <text evidence="3">Belongs to the RNase H family.</text>
</comment>
<keyword evidence="7" id="KW-0255">Endonuclease</keyword>
<evidence type="ECO:0000313" key="12">
    <source>
        <dbReference type="EMBL" id="PCH37675.1"/>
    </source>
</evidence>
<dbReference type="InterPro" id="IPR011320">
    <property type="entry name" value="RNase_H1_N"/>
</dbReference>
<evidence type="ECO:0000256" key="10">
    <source>
        <dbReference type="SAM" id="MobiDB-lite"/>
    </source>
</evidence>
<reference evidence="12 13" key="1">
    <citation type="journal article" date="2012" name="Science">
        <title>The Paleozoic origin of enzymatic lignin decomposition reconstructed from 31 fungal genomes.</title>
        <authorList>
            <person name="Floudas D."/>
            <person name="Binder M."/>
            <person name="Riley R."/>
            <person name="Barry K."/>
            <person name="Blanchette R.A."/>
            <person name="Henrissat B."/>
            <person name="Martinez A.T."/>
            <person name="Otillar R."/>
            <person name="Spatafora J.W."/>
            <person name="Yadav J.S."/>
            <person name="Aerts A."/>
            <person name="Benoit I."/>
            <person name="Boyd A."/>
            <person name="Carlson A."/>
            <person name="Copeland A."/>
            <person name="Coutinho P.M."/>
            <person name="de Vries R.P."/>
            <person name="Ferreira P."/>
            <person name="Findley K."/>
            <person name="Foster B."/>
            <person name="Gaskell J."/>
            <person name="Glotzer D."/>
            <person name="Gorecki P."/>
            <person name="Heitman J."/>
            <person name="Hesse C."/>
            <person name="Hori C."/>
            <person name="Igarashi K."/>
            <person name="Jurgens J.A."/>
            <person name="Kallen N."/>
            <person name="Kersten P."/>
            <person name="Kohler A."/>
            <person name="Kuees U."/>
            <person name="Kumar T.K.A."/>
            <person name="Kuo A."/>
            <person name="LaButti K."/>
            <person name="Larrondo L.F."/>
            <person name="Lindquist E."/>
            <person name="Ling A."/>
            <person name="Lombard V."/>
            <person name="Lucas S."/>
            <person name="Lundell T."/>
            <person name="Martin R."/>
            <person name="McLaughlin D.J."/>
            <person name="Morgenstern I."/>
            <person name="Morin E."/>
            <person name="Murat C."/>
            <person name="Nagy L.G."/>
            <person name="Nolan M."/>
            <person name="Ohm R.A."/>
            <person name="Patyshakuliyeva A."/>
            <person name="Rokas A."/>
            <person name="Ruiz-Duenas F.J."/>
            <person name="Sabat G."/>
            <person name="Salamov A."/>
            <person name="Samejima M."/>
            <person name="Schmutz J."/>
            <person name="Slot J.C."/>
            <person name="St John F."/>
            <person name="Stenlid J."/>
            <person name="Sun H."/>
            <person name="Sun S."/>
            <person name="Syed K."/>
            <person name="Tsang A."/>
            <person name="Wiebenga A."/>
            <person name="Young D."/>
            <person name="Pisabarro A."/>
            <person name="Eastwood D.C."/>
            <person name="Martin F."/>
            <person name="Cullen D."/>
            <person name="Grigoriev I.V."/>
            <person name="Hibbett D.S."/>
        </authorList>
    </citation>
    <scope>NUCLEOTIDE SEQUENCE [LARGE SCALE GENOMIC DNA]</scope>
    <source>
        <strain evidence="12 13">MD-104</strain>
    </source>
</reference>
<evidence type="ECO:0000256" key="3">
    <source>
        <dbReference type="ARBA" id="ARBA00005300"/>
    </source>
</evidence>
<dbReference type="InterPro" id="IPR012337">
    <property type="entry name" value="RNaseH-like_sf"/>
</dbReference>
<dbReference type="Pfam" id="PF00075">
    <property type="entry name" value="RNase_H"/>
    <property type="match status" value="1"/>
</dbReference>
<dbReference type="InterPro" id="IPR050092">
    <property type="entry name" value="RNase_H"/>
</dbReference>
<dbReference type="GO" id="GO:0003676">
    <property type="term" value="F:nucleic acid binding"/>
    <property type="evidence" value="ECO:0007669"/>
    <property type="project" value="InterPro"/>
</dbReference>
<dbReference type="CDD" id="cd09280">
    <property type="entry name" value="RNase_HI_eukaryote_like"/>
    <property type="match status" value="1"/>
</dbReference>
<dbReference type="InterPro" id="IPR009027">
    <property type="entry name" value="Ribosomal_bL9/RNase_H1_N"/>
</dbReference>
<dbReference type="PANTHER" id="PTHR10642:SF26">
    <property type="entry name" value="RIBONUCLEASE H1"/>
    <property type="match status" value="1"/>
</dbReference>
<keyword evidence="6" id="KW-0479">Metal-binding</keyword>
<feature type="domain" description="RNase H type-1" evidence="11">
    <location>
        <begin position="109"/>
        <end position="258"/>
    </location>
</feature>
<dbReference type="Proteomes" id="UP000218811">
    <property type="component" value="Unassembled WGS sequence"/>
</dbReference>
<dbReference type="InterPro" id="IPR036397">
    <property type="entry name" value="RNaseH_sf"/>
</dbReference>
<comment type="catalytic activity">
    <reaction evidence="1">
        <text>Endonucleolytic cleavage to 5'-phosphomonoester.</text>
        <dbReference type="EC" id="3.1.26.4"/>
    </reaction>
</comment>
<dbReference type="Gene3D" id="3.30.420.10">
    <property type="entry name" value="Ribonuclease H-like superfamily/Ribonuclease H"/>
    <property type="match status" value="1"/>
</dbReference>
<keyword evidence="13" id="KW-1185">Reference proteome</keyword>
<gene>
    <name evidence="12" type="ORF">WOLCODRAFT_113955</name>
</gene>
<keyword evidence="8" id="KW-0378">Hydrolase</keyword>
<evidence type="ECO:0000256" key="8">
    <source>
        <dbReference type="ARBA" id="ARBA00022801"/>
    </source>
</evidence>
<evidence type="ECO:0000256" key="1">
    <source>
        <dbReference type="ARBA" id="ARBA00000077"/>
    </source>
</evidence>
<evidence type="ECO:0000256" key="6">
    <source>
        <dbReference type="ARBA" id="ARBA00022723"/>
    </source>
</evidence>
<dbReference type="Gene3D" id="3.40.970.10">
    <property type="entry name" value="Ribonuclease H1, N-terminal domain"/>
    <property type="match status" value="1"/>
</dbReference>
<dbReference type="SUPFAM" id="SSF55658">
    <property type="entry name" value="L9 N-domain-like"/>
    <property type="match status" value="1"/>
</dbReference>
<dbReference type="PROSITE" id="PS50879">
    <property type="entry name" value="RNASE_H_1"/>
    <property type="match status" value="1"/>
</dbReference>
<feature type="region of interest" description="Disordered" evidence="10">
    <location>
        <begin position="75"/>
        <end position="103"/>
    </location>
</feature>
<dbReference type="GO" id="GO:0004523">
    <property type="term" value="F:RNA-DNA hybrid ribonuclease activity"/>
    <property type="evidence" value="ECO:0007669"/>
    <property type="project" value="UniProtKB-EC"/>
</dbReference>
<keyword evidence="9" id="KW-0460">Magnesium</keyword>
<evidence type="ECO:0000259" key="11">
    <source>
        <dbReference type="PROSITE" id="PS50879"/>
    </source>
</evidence>
<dbReference type="PANTHER" id="PTHR10642">
    <property type="entry name" value="RIBONUCLEASE H1"/>
    <property type="match status" value="1"/>
</dbReference>
<dbReference type="OMA" id="IRSMTEW"/>